<evidence type="ECO:0000256" key="1">
    <source>
        <dbReference type="SAM" id="MobiDB-lite"/>
    </source>
</evidence>
<keyword evidence="4" id="KW-1185">Reference proteome</keyword>
<protein>
    <submittedName>
        <fullName evidence="3">Siderophore biosynthesis</fullName>
    </submittedName>
</protein>
<dbReference type="STRING" id="694270.A0A395SIX1"/>
<sequence length="248" mass="25128">MARSIALAALVYALPIAAKTDIDGCTSFTSTITVRPEPGYGNTYERVIWYVSDSLEICEGVDCGGGRAPPRKVPGCPLYEGTETVTPRFLDSDPNAAATPPAVVTSDGSVLLSGVWYSDSDVTITDDTPYTGTAIDEAEETITEDFSYTGTAISETAEAESTVTDGVTYTGIAISESDAESSTKHSAPAVPTHKSNGTATTAAGTGSDAATDGTAKPTAVDVDNSGAGIMVKAAGVLAAVAGAIVLAL</sequence>
<evidence type="ECO:0000313" key="4">
    <source>
        <dbReference type="Proteomes" id="UP000266234"/>
    </source>
</evidence>
<evidence type="ECO:0000256" key="2">
    <source>
        <dbReference type="SAM" id="SignalP"/>
    </source>
</evidence>
<proteinExistence type="predicted"/>
<comment type="caution">
    <text evidence="3">The sequence shown here is derived from an EMBL/GenBank/DDBJ whole genome shotgun (WGS) entry which is preliminary data.</text>
</comment>
<name>A0A395SIX1_9HYPO</name>
<dbReference type="Proteomes" id="UP000266234">
    <property type="component" value="Unassembled WGS sequence"/>
</dbReference>
<dbReference type="OrthoDB" id="3942074at2759"/>
<keyword evidence="2" id="KW-0732">Signal</keyword>
<feature type="region of interest" description="Disordered" evidence="1">
    <location>
        <begin position="177"/>
        <end position="214"/>
    </location>
</feature>
<gene>
    <name evidence="3" type="ORF">FLONG3_6858</name>
</gene>
<organism evidence="3 4">
    <name type="scientific">Fusarium longipes</name>
    <dbReference type="NCBI Taxonomy" id="694270"/>
    <lineage>
        <taxon>Eukaryota</taxon>
        <taxon>Fungi</taxon>
        <taxon>Dikarya</taxon>
        <taxon>Ascomycota</taxon>
        <taxon>Pezizomycotina</taxon>
        <taxon>Sordariomycetes</taxon>
        <taxon>Hypocreomycetidae</taxon>
        <taxon>Hypocreales</taxon>
        <taxon>Nectriaceae</taxon>
        <taxon>Fusarium</taxon>
    </lineage>
</organism>
<dbReference type="AlphaFoldDB" id="A0A395SIX1"/>
<feature type="compositionally biased region" description="Low complexity" evidence="1">
    <location>
        <begin position="197"/>
        <end position="214"/>
    </location>
</feature>
<accession>A0A395SIX1</accession>
<dbReference type="EMBL" id="PXOG01000151">
    <property type="protein sequence ID" value="RGP72135.1"/>
    <property type="molecule type" value="Genomic_DNA"/>
</dbReference>
<reference evidence="3 4" key="1">
    <citation type="journal article" date="2018" name="PLoS Pathog.">
        <title>Evolution of structural diversity of trichothecenes, a family of toxins produced by plant pathogenic and entomopathogenic fungi.</title>
        <authorList>
            <person name="Proctor R.H."/>
            <person name="McCormick S.P."/>
            <person name="Kim H.S."/>
            <person name="Cardoza R.E."/>
            <person name="Stanley A.M."/>
            <person name="Lindo L."/>
            <person name="Kelly A."/>
            <person name="Brown D.W."/>
            <person name="Lee T."/>
            <person name="Vaughan M.M."/>
            <person name="Alexander N.J."/>
            <person name="Busman M."/>
            <person name="Gutierrez S."/>
        </authorList>
    </citation>
    <scope>NUCLEOTIDE SEQUENCE [LARGE SCALE GENOMIC DNA]</scope>
    <source>
        <strain evidence="3 4">NRRL 20695</strain>
    </source>
</reference>
<feature type="chain" id="PRO_5017426431" evidence="2">
    <location>
        <begin position="19"/>
        <end position="248"/>
    </location>
</feature>
<feature type="signal peptide" evidence="2">
    <location>
        <begin position="1"/>
        <end position="18"/>
    </location>
</feature>
<evidence type="ECO:0000313" key="3">
    <source>
        <dbReference type="EMBL" id="RGP72135.1"/>
    </source>
</evidence>